<dbReference type="Pfam" id="PF01979">
    <property type="entry name" value="Amidohydro_1"/>
    <property type="match status" value="1"/>
</dbReference>
<comment type="PTM">
    <text evidence="6">Carboxylation allows a single lysine to coordinate two zinc ions.</text>
</comment>
<dbReference type="SUPFAM" id="SSF51338">
    <property type="entry name" value="Composite domain of metallo-dependent hydrolases"/>
    <property type="match status" value="1"/>
</dbReference>
<dbReference type="PANTHER" id="PTHR43668">
    <property type="entry name" value="ALLANTOINASE"/>
    <property type="match status" value="1"/>
</dbReference>
<feature type="binding site" evidence="6">
    <location>
        <position position="59"/>
    </location>
    <ligand>
        <name>Zn(2+)</name>
        <dbReference type="ChEBI" id="CHEBI:29105"/>
        <label>1</label>
    </ligand>
</feature>
<protein>
    <recommendedName>
        <fullName evidence="6">Allantoinase</fullName>
        <ecNumber evidence="6">3.5.2.5</ecNumber>
    </recommendedName>
    <alternativeName>
        <fullName evidence="6">Allantoin-utilizing enzyme</fullName>
    </alternativeName>
</protein>
<keyword evidence="5 6" id="KW-0862">Zinc</keyword>
<evidence type="ECO:0000313" key="8">
    <source>
        <dbReference type="EMBL" id="WWA31606.1"/>
    </source>
</evidence>
<evidence type="ECO:0000259" key="7">
    <source>
        <dbReference type="Pfam" id="PF01979"/>
    </source>
</evidence>
<keyword evidence="2 6" id="KW-0659">Purine metabolism</keyword>
<comment type="similarity">
    <text evidence="6">Belongs to the metallo-dependent hydrolases superfamily. Allantoinase family.</text>
</comment>
<dbReference type="Proteomes" id="UP001341136">
    <property type="component" value="Chromosome"/>
</dbReference>
<dbReference type="EC" id="3.5.2.5" evidence="6"/>
<name>A0ABZ2CYR2_9BACI</name>
<evidence type="ECO:0000256" key="5">
    <source>
        <dbReference type="ARBA" id="ARBA00022833"/>
    </source>
</evidence>
<comment type="cofactor">
    <cofactor evidence="6">
        <name>Zn(2+)</name>
        <dbReference type="ChEBI" id="CHEBI:29105"/>
    </cofactor>
    <text evidence="6">Binds 2 Zn(2+) ions per subunit.</text>
</comment>
<comment type="subunit">
    <text evidence="1 6">Homotetramer.</text>
</comment>
<keyword evidence="4 6" id="KW-0378">Hydrolase</keyword>
<sequence>MLDLCITGGRVVLPSGVEETDVGIKAGKIARIGPIDEKEARCIMNANGQYVFPGAVDTHVHFSEPGRTEWEGFFTGSRSLAAGGTTTYVEMPLNALPATTNRANLQRKLEAAKGKNYVDYSFYGGLVPTNLHELADLSASGVVAFKCFLSPCGSDIPGDFRNVDLNGLRAGMRLLAEKGQLLCVHAEDPSMISQLEAKLLSPVGADAYVASRPVEAEVKAVCDTLAAARETGCRIHFVHISSAAAIEAIERAKEEGVDVTVESCPHYFLLSAEELAELGPLAKCQPPLRPKQEQAKLWACLLDGQIDWLASDHSPCTPDLKDGDFLTAWGGISGCQNNIDIMFDAAVKRRGMPPEQLARLIATNPAKRMNLREKGEIAIGKDADFAFVDDRQSYTLTKEQLYYKNKHSPYVGRTIGCKVTRVLLRGQTIYTEEKGIIGKPSGELLHFIKQGG</sequence>
<dbReference type="Gene3D" id="2.30.40.10">
    <property type="entry name" value="Urease, subunit C, domain 1"/>
    <property type="match status" value="1"/>
</dbReference>
<dbReference type="HAMAP" id="MF_01645">
    <property type="entry name" value="Hydantoinase"/>
    <property type="match status" value="1"/>
</dbReference>
<evidence type="ECO:0000313" key="9">
    <source>
        <dbReference type="Proteomes" id="UP001341136"/>
    </source>
</evidence>
<dbReference type="SUPFAM" id="SSF51556">
    <property type="entry name" value="Metallo-dependent hydrolases"/>
    <property type="match status" value="1"/>
</dbReference>
<dbReference type="EMBL" id="CP144921">
    <property type="protein sequence ID" value="WWA31606.1"/>
    <property type="molecule type" value="Genomic_DNA"/>
</dbReference>
<dbReference type="NCBIfam" id="TIGR03178">
    <property type="entry name" value="allantoinase"/>
    <property type="match status" value="1"/>
</dbReference>
<dbReference type="InterPro" id="IPR050138">
    <property type="entry name" value="DHOase/Allantoinase_Hydrolase"/>
</dbReference>
<feature type="binding site" description="via carbamate group" evidence="6">
    <location>
        <position position="146"/>
    </location>
    <ligand>
        <name>Zn(2+)</name>
        <dbReference type="ChEBI" id="CHEBI:29105"/>
        <label>1</label>
    </ligand>
</feature>
<proteinExistence type="inferred from homology"/>
<feature type="binding site" evidence="6">
    <location>
        <position position="185"/>
    </location>
    <ligand>
        <name>Zn(2+)</name>
        <dbReference type="ChEBI" id="CHEBI:29105"/>
        <label>2</label>
    </ligand>
</feature>
<organism evidence="8 9">
    <name type="scientific">Shouchella rhizosphaerae</name>
    <dbReference type="NCBI Taxonomy" id="866786"/>
    <lineage>
        <taxon>Bacteria</taxon>
        <taxon>Bacillati</taxon>
        <taxon>Bacillota</taxon>
        <taxon>Bacilli</taxon>
        <taxon>Bacillales</taxon>
        <taxon>Bacillaceae</taxon>
        <taxon>Shouchella</taxon>
    </lineage>
</organism>
<gene>
    <name evidence="6 8" type="primary">allB</name>
    <name evidence="8" type="ORF">V5G21_07305</name>
</gene>
<dbReference type="InterPro" id="IPR032466">
    <property type="entry name" value="Metal_Hydrolase"/>
</dbReference>
<evidence type="ECO:0000256" key="1">
    <source>
        <dbReference type="ARBA" id="ARBA00011881"/>
    </source>
</evidence>
<dbReference type="InterPro" id="IPR047604">
    <property type="entry name" value="Allantoinase_bact"/>
</dbReference>
<dbReference type="Gene3D" id="3.20.20.140">
    <property type="entry name" value="Metal-dependent hydrolases"/>
    <property type="match status" value="1"/>
</dbReference>
<feature type="binding site" evidence="6">
    <location>
        <position position="312"/>
    </location>
    <ligand>
        <name>Zn(2+)</name>
        <dbReference type="ChEBI" id="CHEBI:29105"/>
        <label>1</label>
    </ligand>
</feature>
<keyword evidence="3 6" id="KW-0479">Metal-binding</keyword>
<keyword evidence="9" id="KW-1185">Reference proteome</keyword>
<dbReference type="InterPro" id="IPR011059">
    <property type="entry name" value="Metal-dep_hydrolase_composite"/>
</dbReference>
<feature type="binding site" description="via carbamate group" evidence="6">
    <location>
        <position position="146"/>
    </location>
    <ligand>
        <name>Zn(2+)</name>
        <dbReference type="ChEBI" id="CHEBI:29105"/>
        <label>2</label>
    </ligand>
</feature>
<dbReference type="PANTHER" id="PTHR43668:SF4">
    <property type="entry name" value="ALLANTOINASE"/>
    <property type="match status" value="1"/>
</dbReference>
<comment type="catalytic activity">
    <reaction evidence="6">
        <text>(S)-allantoin + H2O = allantoate + H(+)</text>
        <dbReference type="Rhea" id="RHEA:17029"/>
        <dbReference type="ChEBI" id="CHEBI:15377"/>
        <dbReference type="ChEBI" id="CHEBI:15378"/>
        <dbReference type="ChEBI" id="CHEBI:15678"/>
        <dbReference type="ChEBI" id="CHEBI:17536"/>
        <dbReference type="EC" id="3.5.2.5"/>
    </reaction>
</comment>
<evidence type="ECO:0000256" key="6">
    <source>
        <dbReference type="HAMAP-Rule" id="MF_01645"/>
    </source>
</evidence>
<comment type="pathway">
    <text evidence="6">Nitrogen metabolism; (S)-allantoin degradation; allantoate from (S)-allantoin: step 1/1.</text>
</comment>
<evidence type="ECO:0000256" key="2">
    <source>
        <dbReference type="ARBA" id="ARBA00022631"/>
    </source>
</evidence>
<dbReference type="RefSeq" id="WP_338465444.1">
    <property type="nucleotide sequence ID" value="NZ_CP144921.1"/>
</dbReference>
<feature type="domain" description="Amidohydrolase-related" evidence="7">
    <location>
        <begin position="50"/>
        <end position="428"/>
    </location>
</feature>
<feature type="binding site" evidence="6">
    <location>
        <position position="61"/>
    </location>
    <ligand>
        <name>Zn(2+)</name>
        <dbReference type="ChEBI" id="CHEBI:29105"/>
        <label>1</label>
    </ligand>
</feature>
<accession>A0ABZ2CYR2</accession>
<dbReference type="GO" id="GO:0004038">
    <property type="term" value="F:allantoinase activity"/>
    <property type="evidence" value="ECO:0007669"/>
    <property type="project" value="UniProtKB-EC"/>
</dbReference>
<feature type="binding site" evidence="6">
    <location>
        <position position="239"/>
    </location>
    <ligand>
        <name>Zn(2+)</name>
        <dbReference type="ChEBI" id="CHEBI:29105"/>
        <label>2</label>
    </ligand>
</feature>
<evidence type="ECO:0000256" key="3">
    <source>
        <dbReference type="ARBA" id="ARBA00022723"/>
    </source>
</evidence>
<comment type="function">
    <text evidence="6">Catalyzes the conversion of allantoin (5-ureidohydantoin) to allantoic acid by hydrolytic cleavage of the five-member hydantoin ring.</text>
</comment>
<feature type="modified residue" description="N6-carboxylysine" evidence="6">
    <location>
        <position position="146"/>
    </location>
</feature>
<dbReference type="InterPro" id="IPR006680">
    <property type="entry name" value="Amidohydro-rel"/>
</dbReference>
<reference evidence="8 9" key="1">
    <citation type="submission" date="2024-01" db="EMBL/GenBank/DDBJ databases">
        <title>Culturomics analysis of mouse respiratory tract.</title>
        <authorList>
            <person name="Phillips A.M."/>
            <person name="Collette N.M."/>
            <person name="Mageeney C.M."/>
            <person name="Sinha A."/>
            <person name="Hern K.E."/>
            <person name="Arkin A.P."/>
            <person name="Williams K.P."/>
            <person name="Branda S."/>
        </authorList>
    </citation>
    <scope>NUCLEOTIDE SEQUENCE [LARGE SCALE GENOMIC DNA]</scope>
    <source>
        <strain evidence="8 9">CP20</strain>
    </source>
</reference>
<dbReference type="InterPro" id="IPR017593">
    <property type="entry name" value="Allantoinase"/>
</dbReference>
<evidence type="ECO:0000256" key="4">
    <source>
        <dbReference type="ARBA" id="ARBA00022801"/>
    </source>
</evidence>